<keyword evidence="1" id="KW-1133">Transmembrane helix</keyword>
<evidence type="ECO:0000313" key="2">
    <source>
        <dbReference type="EnsemblPlants" id="HORVU.MOREX.r3.6HG0613060.1"/>
    </source>
</evidence>
<reference evidence="3" key="1">
    <citation type="journal article" date="2012" name="Nature">
        <title>A physical, genetic and functional sequence assembly of the barley genome.</title>
        <authorList>
            <consortium name="The International Barley Genome Sequencing Consortium"/>
            <person name="Mayer K.F."/>
            <person name="Waugh R."/>
            <person name="Brown J.W."/>
            <person name="Schulman A."/>
            <person name="Langridge P."/>
            <person name="Platzer M."/>
            <person name="Fincher G.B."/>
            <person name="Muehlbauer G.J."/>
            <person name="Sato K."/>
            <person name="Close T.J."/>
            <person name="Wise R.P."/>
            <person name="Stein N."/>
        </authorList>
    </citation>
    <scope>NUCLEOTIDE SEQUENCE [LARGE SCALE GENOMIC DNA]</scope>
    <source>
        <strain evidence="3">cv. Morex</strain>
    </source>
</reference>
<dbReference type="AlphaFoldDB" id="A0A8I6YF44"/>
<evidence type="ECO:0000313" key="3">
    <source>
        <dbReference type="Proteomes" id="UP000011116"/>
    </source>
</evidence>
<keyword evidence="3" id="KW-1185">Reference proteome</keyword>
<accession>A0A8I6YF44</accession>
<keyword evidence="1" id="KW-0812">Transmembrane</keyword>
<reference evidence="2" key="3">
    <citation type="submission" date="2022-01" db="UniProtKB">
        <authorList>
            <consortium name="EnsemblPlants"/>
        </authorList>
    </citation>
    <scope>IDENTIFICATION</scope>
    <source>
        <strain evidence="2">subsp. vulgare</strain>
    </source>
</reference>
<name>A0A8I6YF44_HORVV</name>
<keyword evidence="1" id="KW-0472">Membrane</keyword>
<feature type="transmembrane region" description="Helical" evidence="1">
    <location>
        <begin position="97"/>
        <end position="117"/>
    </location>
</feature>
<dbReference type="Proteomes" id="UP000011116">
    <property type="component" value="Chromosome 6H"/>
</dbReference>
<dbReference type="Gramene" id="HORVU.MOREX.r3.6HG0613060.1">
    <property type="protein sequence ID" value="HORVU.MOREX.r3.6HG0613060.1"/>
    <property type="gene ID" value="HORVU.MOREX.r3.6HG0613060"/>
</dbReference>
<organism evidence="2 3">
    <name type="scientific">Hordeum vulgare subsp. vulgare</name>
    <name type="common">Domesticated barley</name>
    <dbReference type="NCBI Taxonomy" id="112509"/>
    <lineage>
        <taxon>Eukaryota</taxon>
        <taxon>Viridiplantae</taxon>
        <taxon>Streptophyta</taxon>
        <taxon>Embryophyta</taxon>
        <taxon>Tracheophyta</taxon>
        <taxon>Spermatophyta</taxon>
        <taxon>Magnoliopsida</taxon>
        <taxon>Liliopsida</taxon>
        <taxon>Poales</taxon>
        <taxon>Poaceae</taxon>
        <taxon>BOP clade</taxon>
        <taxon>Pooideae</taxon>
        <taxon>Triticodae</taxon>
        <taxon>Triticeae</taxon>
        <taxon>Hordeinae</taxon>
        <taxon>Hordeum</taxon>
    </lineage>
</organism>
<feature type="transmembrane region" description="Helical" evidence="1">
    <location>
        <begin position="62"/>
        <end position="85"/>
    </location>
</feature>
<reference evidence="2" key="2">
    <citation type="submission" date="2020-10" db="EMBL/GenBank/DDBJ databases">
        <authorList>
            <person name="Scholz U."/>
            <person name="Mascher M."/>
            <person name="Fiebig A."/>
        </authorList>
    </citation>
    <scope>NUCLEOTIDE SEQUENCE [LARGE SCALE GENOMIC DNA]</scope>
    <source>
        <strain evidence="2">cv. Morex</strain>
    </source>
</reference>
<protein>
    <submittedName>
        <fullName evidence="2">Uncharacterized protein</fullName>
    </submittedName>
</protein>
<dbReference type="Gramene" id="HORVU.MOREX.r2.6HG0508310.1">
    <property type="protein sequence ID" value="HORVU.MOREX.r2.6HG0508310.1"/>
    <property type="gene ID" value="HORVU.MOREX.r2.6HG0508310"/>
</dbReference>
<evidence type="ECO:0000256" key="1">
    <source>
        <dbReference type="SAM" id="Phobius"/>
    </source>
</evidence>
<sequence>MGGFPFSAGRHLLMMKSSRQREQSRCAPLLHTPGTPAIEEDLLFRGMEEGRRPRRTAAQIRFWSIFLRGLTVTAGIAGAVFLLVMRFVYQTQELQDTFTMILLLIISFVPAGFFWCLTHEDMQTPTPS</sequence>
<dbReference type="EnsemblPlants" id="HORVU.MOREX.r3.6HG0613060.1">
    <property type="protein sequence ID" value="HORVU.MOREX.r3.6HG0613060.1"/>
    <property type="gene ID" value="HORVU.MOREX.r3.6HG0613060"/>
</dbReference>
<proteinExistence type="predicted"/>